<gene>
    <name evidence="1" type="ORF">RGR602_PC00736</name>
</gene>
<organism evidence="1 2">
    <name type="scientific">Rhizobium gallicum bv. gallicum R602sp</name>
    <dbReference type="NCBI Taxonomy" id="1041138"/>
    <lineage>
        <taxon>Bacteria</taxon>
        <taxon>Pseudomonadati</taxon>
        <taxon>Pseudomonadota</taxon>
        <taxon>Alphaproteobacteria</taxon>
        <taxon>Hyphomicrobiales</taxon>
        <taxon>Rhizobiaceae</taxon>
        <taxon>Rhizobium/Agrobacterium group</taxon>
        <taxon>Rhizobium</taxon>
    </lineage>
</organism>
<dbReference type="Pfam" id="PF13410">
    <property type="entry name" value="GST_C_2"/>
    <property type="match status" value="1"/>
</dbReference>
<dbReference type="SUPFAM" id="SSF47616">
    <property type="entry name" value="GST C-terminal domain-like"/>
    <property type="match status" value="1"/>
</dbReference>
<keyword evidence="2" id="KW-1185">Reference proteome</keyword>
<evidence type="ECO:0000313" key="1">
    <source>
        <dbReference type="EMBL" id="AJD44773.1"/>
    </source>
</evidence>
<sequence>MKPFAGAGRLAMIGQRLKDGYLFGDTFTTADALLYVMVRWVRDSGLKIPDRLIAYEERVEARPAVQRALCAEGLA</sequence>
<dbReference type="KEGG" id="rga:RGR602_PC00736"/>
<dbReference type="EMBL" id="CP006880">
    <property type="protein sequence ID" value="AJD44773.1"/>
    <property type="molecule type" value="Genomic_DNA"/>
</dbReference>
<name>A0A0B4XDQ1_9HYPH</name>
<geneLocation type="plasmid" evidence="1 2">
    <name>pRgalR602c</name>
</geneLocation>
<keyword evidence="1" id="KW-0808">Transferase</keyword>
<dbReference type="Gene3D" id="1.20.1050.10">
    <property type="match status" value="1"/>
</dbReference>
<reference evidence="1 2" key="1">
    <citation type="submission" date="2013-11" db="EMBL/GenBank/DDBJ databases">
        <title>Complete genome sequence of Rhizobium gallicum bv. gallicum R602.</title>
        <authorList>
            <person name="Bustos P."/>
            <person name="Santamaria R.I."/>
            <person name="Lozano L."/>
            <person name="Acosta J.L."/>
            <person name="Ormeno-Orrillo E."/>
            <person name="Rogel M.A."/>
            <person name="Romero D."/>
            <person name="Cevallos M.A."/>
            <person name="Martinez-Romero E."/>
            <person name="Gonzalez V."/>
        </authorList>
    </citation>
    <scope>NUCLEOTIDE SEQUENCE [LARGE SCALE GENOMIC DNA]</scope>
    <source>
        <strain evidence="1 2">R602</strain>
        <plasmid evidence="1 2">pRgalR602c</plasmid>
    </source>
</reference>
<dbReference type="EC" id="2.5.1.18" evidence="1"/>
<dbReference type="HOGENOM" id="CLU_2668499_0_0_5"/>
<dbReference type="Proteomes" id="UP000031368">
    <property type="component" value="Plasmid pRgalR602c"/>
</dbReference>
<proteinExistence type="predicted"/>
<protein>
    <submittedName>
        <fullName evidence="1">Glutathione S-transferase domain-containing protein</fullName>
        <ecNumber evidence="1">2.5.1.18</ecNumber>
    </submittedName>
</protein>
<evidence type="ECO:0000313" key="2">
    <source>
        <dbReference type="Proteomes" id="UP000031368"/>
    </source>
</evidence>
<dbReference type="AlphaFoldDB" id="A0A0B4XDQ1"/>
<dbReference type="InterPro" id="IPR036282">
    <property type="entry name" value="Glutathione-S-Trfase_C_sf"/>
</dbReference>
<dbReference type="GO" id="GO:0004364">
    <property type="term" value="F:glutathione transferase activity"/>
    <property type="evidence" value="ECO:0007669"/>
    <property type="project" value="UniProtKB-EC"/>
</dbReference>
<accession>A0A0B4XDQ1</accession>
<keyword evidence="1" id="KW-0614">Plasmid</keyword>